<keyword evidence="5 9" id="KW-0997">Cell inner membrane</keyword>
<dbReference type="PROSITE" id="PS00543">
    <property type="entry name" value="HLYD_FAMILY"/>
    <property type="match status" value="1"/>
</dbReference>
<evidence type="ECO:0000313" key="13">
    <source>
        <dbReference type="EMBL" id="MFC3854143.1"/>
    </source>
</evidence>
<evidence type="ECO:0000259" key="11">
    <source>
        <dbReference type="Pfam" id="PF25994"/>
    </source>
</evidence>
<dbReference type="Proteomes" id="UP001595617">
    <property type="component" value="Unassembled WGS sequence"/>
</dbReference>
<dbReference type="PANTHER" id="PTHR30386">
    <property type="entry name" value="MEMBRANE FUSION SUBUNIT OF EMRAB-TOLC MULTIDRUG EFFLUX PUMP"/>
    <property type="match status" value="1"/>
</dbReference>
<evidence type="ECO:0000256" key="3">
    <source>
        <dbReference type="ARBA" id="ARBA00022448"/>
    </source>
</evidence>
<comment type="caution">
    <text evidence="13">The sequence shown here is derived from an EMBL/GenBank/DDBJ whole genome shotgun (WGS) entry which is preliminary data.</text>
</comment>
<proteinExistence type="inferred from homology"/>
<accession>A0ABV8A3H5</accession>
<dbReference type="RefSeq" id="WP_380698137.1">
    <property type="nucleotide sequence ID" value="NZ_JBHRYR010000005.1"/>
</dbReference>
<evidence type="ECO:0000256" key="2">
    <source>
        <dbReference type="ARBA" id="ARBA00009477"/>
    </source>
</evidence>
<dbReference type="SUPFAM" id="SSF111369">
    <property type="entry name" value="HlyD-like secretion proteins"/>
    <property type="match status" value="1"/>
</dbReference>
<reference evidence="14" key="1">
    <citation type="journal article" date="2019" name="Int. J. Syst. Evol. Microbiol.">
        <title>The Global Catalogue of Microorganisms (GCM) 10K type strain sequencing project: providing services to taxonomists for standard genome sequencing and annotation.</title>
        <authorList>
            <consortium name="The Broad Institute Genomics Platform"/>
            <consortium name="The Broad Institute Genome Sequencing Center for Infectious Disease"/>
            <person name="Wu L."/>
            <person name="Ma J."/>
        </authorList>
    </citation>
    <scope>NUCLEOTIDE SEQUENCE [LARGE SCALE GENOMIC DNA]</scope>
    <source>
        <strain evidence="14">IBRC 10765</strain>
    </source>
</reference>
<dbReference type="Gene3D" id="2.40.30.170">
    <property type="match status" value="1"/>
</dbReference>
<dbReference type="InterPro" id="IPR006144">
    <property type="entry name" value="Secretion_HlyD_CS"/>
</dbReference>
<name>A0ABV8A3H5_9GAMM</name>
<keyword evidence="7 9" id="KW-1133">Transmembrane helix</keyword>
<dbReference type="PANTHER" id="PTHR30386:SF26">
    <property type="entry name" value="TRANSPORT PROTEIN COMB"/>
    <property type="match status" value="1"/>
</dbReference>
<dbReference type="Pfam" id="PF26002">
    <property type="entry name" value="Beta-barrel_AprE"/>
    <property type="match status" value="1"/>
</dbReference>
<evidence type="ECO:0000256" key="7">
    <source>
        <dbReference type="ARBA" id="ARBA00022989"/>
    </source>
</evidence>
<evidence type="ECO:0000256" key="6">
    <source>
        <dbReference type="ARBA" id="ARBA00022692"/>
    </source>
</evidence>
<feature type="domain" description="AprE-like long alpha-helical hairpin" evidence="11">
    <location>
        <begin position="122"/>
        <end position="304"/>
    </location>
</feature>
<dbReference type="InterPro" id="IPR058781">
    <property type="entry name" value="HH_AprE-like"/>
</dbReference>
<gene>
    <name evidence="13" type="ORF">ACFOOG_14970</name>
</gene>
<dbReference type="NCBIfam" id="TIGR01843">
    <property type="entry name" value="type_I_hlyD"/>
    <property type="match status" value="1"/>
</dbReference>
<dbReference type="Gene3D" id="2.40.50.100">
    <property type="match status" value="1"/>
</dbReference>
<evidence type="ECO:0000256" key="10">
    <source>
        <dbReference type="SAM" id="Coils"/>
    </source>
</evidence>
<keyword evidence="10" id="KW-0175">Coiled coil</keyword>
<keyword evidence="6 9" id="KW-0812">Transmembrane</keyword>
<keyword evidence="4 9" id="KW-1003">Cell membrane</keyword>
<keyword evidence="8 9" id="KW-0472">Membrane</keyword>
<comment type="subcellular location">
    <subcellularLocation>
        <location evidence="1 9">Cell inner membrane</location>
        <topology evidence="1 9">Single-pass membrane protein</topology>
    </subcellularLocation>
</comment>
<evidence type="ECO:0000256" key="5">
    <source>
        <dbReference type="ARBA" id="ARBA00022519"/>
    </source>
</evidence>
<feature type="coiled-coil region" evidence="10">
    <location>
        <begin position="179"/>
        <end position="297"/>
    </location>
</feature>
<evidence type="ECO:0000256" key="9">
    <source>
        <dbReference type="RuleBase" id="RU365093"/>
    </source>
</evidence>
<feature type="transmembrane region" description="Helical" evidence="9">
    <location>
        <begin position="47"/>
        <end position="68"/>
    </location>
</feature>
<dbReference type="InterPro" id="IPR010129">
    <property type="entry name" value="T1SS_HlyD"/>
</dbReference>
<organism evidence="13 14">
    <name type="scientific">Saccharospirillum mangrovi</name>
    <dbReference type="NCBI Taxonomy" id="2161747"/>
    <lineage>
        <taxon>Bacteria</taxon>
        <taxon>Pseudomonadati</taxon>
        <taxon>Pseudomonadota</taxon>
        <taxon>Gammaproteobacteria</taxon>
        <taxon>Oceanospirillales</taxon>
        <taxon>Saccharospirillaceae</taxon>
        <taxon>Saccharospirillum</taxon>
    </lineage>
</organism>
<dbReference type="Gene3D" id="1.10.287.470">
    <property type="entry name" value="Helix hairpin bin"/>
    <property type="match status" value="1"/>
</dbReference>
<dbReference type="EMBL" id="JBHRYR010000005">
    <property type="protein sequence ID" value="MFC3854143.1"/>
    <property type="molecule type" value="Genomic_DNA"/>
</dbReference>
<evidence type="ECO:0000256" key="8">
    <source>
        <dbReference type="ARBA" id="ARBA00023136"/>
    </source>
</evidence>
<keyword evidence="14" id="KW-1185">Reference proteome</keyword>
<dbReference type="PRINTS" id="PR01490">
    <property type="entry name" value="RTXTOXIND"/>
</dbReference>
<evidence type="ECO:0000256" key="1">
    <source>
        <dbReference type="ARBA" id="ARBA00004377"/>
    </source>
</evidence>
<comment type="similarity">
    <text evidence="2 9">Belongs to the membrane fusion protein (MFP) (TC 8.A.1) family.</text>
</comment>
<dbReference type="Pfam" id="PF25994">
    <property type="entry name" value="HH_AprE"/>
    <property type="match status" value="1"/>
</dbReference>
<feature type="domain" description="AprE-like beta-barrel" evidence="12">
    <location>
        <begin position="346"/>
        <end position="432"/>
    </location>
</feature>
<evidence type="ECO:0000256" key="4">
    <source>
        <dbReference type="ARBA" id="ARBA00022475"/>
    </source>
</evidence>
<dbReference type="InterPro" id="IPR050739">
    <property type="entry name" value="MFP"/>
</dbReference>
<keyword evidence="3 9" id="KW-0813">Transport</keyword>
<protein>
    <recommendedName>
        <fullName evidence="9">Membrane fusion protein (MFP) family protein</fullName>
    </recommendedName>
</protein>
<evidence type="ECO:0000259" key="12">
    <source>
        <dbReference type="Pfam" id="PF26002"/>
    </source>
</evidence>
<dbReference type="InterPro" id="IPR058982">
    <property type="entry name" value="Beta-barrel_AprE"/>
</dbReference>
<evidence type="ECO:0000313" key="14">
    <source>
        <dbReference type="Proteomes" id="UP001595617"/>
    </source>
</evidence>
<sequence length="455" mass="50785">MKPTIETPVRPEQRPEAVSTWTQVMGHNWADNSNWLRQQQKPLRARLLLYALVCTLAALVYWASIAALDEVTRGDGRVVPASQRQLIQSFDGGVVSEINVREGEVVEAGALLMSIDPTRFLASFRENRAEILSLTARAERLEALSNNRPMRFSTEISQEAPELIAREQRLYDAAQNELSSRQNTALEQLNQRRQELNEAQARIDQLRRSLEITQRELDITRPLLASGAVAEVEVLRLVRDVSNAQGEIAQEEARISRLNSSIAEAQSAYNQLDLNAIADWRRELSDVEGRLAGLTETAAGLADRVRFAEIRAPVRGIVQRLFINTLGGVVQPGREVLELVPLDDQLIIEVRIAPQDIAFLRPGQPAVVRLTAYDYAVFGGLNGVVDLISADTITDERDNTYYLVRVRTEVAPEEANMNIIPGMTAQVDILTGKKTVLEYLLKPILRAGSLALRER</sequence>